<dbReference type="EMBL" id="NFLJ01000021">
    <property type="protein sequence ID" value="OUQ34006.1"/>
    <property type="molecule type" value="Genomic_DNA"/>
</dbReference>
<dbReference type="RefSeq" id="WP_087358242.1">
    <property type="nucleotide sequence ID" value="NZ_AP031415.1"/>
</dbReference>
<comment type="caution">
    <text evidence="1">The sequence shown here is derived from an EMBL/GenBank/DDBJ whole genome shotgun (WGS) entry which is preliminary data.</text>
</comment>
<dbReference type="AlphaFoldDB" id="A0A1Y4SVQ6"/>
<name>A0A1Y4SVQ6_9FIRM</name>
<proteinExistence type="predicted"/>
<sequence length="61" mass="7283">MERLNQANEAIYHALEKLLEISKDDSMTDQQRKAIYDVIDDIEETRHALYELKNEMRTQQS</sequence>
<protein>
    <submittedName>
        <fullName evidence="1">Uncharacterized protein</fullName>
    </submittedName>
</protein>
<gene>
    <name evidence="1" type="ORF">B5E75_08085</name>
</gene>
<reference evidence="1 2" key="1">
    <citation type="journal article" date="2018" name="BMC Genomics">
        <title>Whole genome sequencing and function prediction of 133 gut anaerobes isolated from chicken caecum in pure cultures.</title>
        <authorList>
            <person name="Medvecky M."/>
            <person name="Cejkova D."/>
            <person name="Polansky O."/>
            <person name="Karasova D."/>
            <person name="Kubasova T."/>
            <person name="Cizek A."/>
            <person name="Rychlik I."/>
        </authorList>
    </citation>
    <scope>NUCLEOTIDE SEQUENCE [LARGE SCALE GENOMIC DNA]</scope>
    <source>
        <strain evidence="1 2">An13</strain>
    </source>
</reference>
<organism evidence="1 2">
    <name type="scientific">Massilimicrobiota timonensis</name>
    <dbReference type="NCBI Taxonomy" id="1776392"/>
    <lineage>
        <taxon>Bacteria</taxon>
        <taxon>Bacillati</taxon>
        <taxon>Bacillota</taxon>
        <taxon>Erysipelotrichia</taxon>
        <taxon>Erysipelotrichales</taxon>
        <taxon>Erysipelotrichaceae</taxon>
        <taxon>Massilimicrobiota</taxon>
    </lineage>
</organism>
<evidence type="ECO:0000313" key="1">
    <source>
        <dbReference type="EMBL" id="OUQ34006.1"/>
    </source>
</evidence>
<keyword evidence="2" id="KW-1185">Reference proteome</keyword>
<dbReference type="OrthoDB" id="1652198at2"/>
<accession>A0A1Y4SVQ6</accession>
<dbReference type="Proteomes" id="UP000195305">
    <property type="component" value="Unassembled WGS sequence"/>
</dbReference>
<evidence type="ECO:0000313" key="2">
    <source>
        <dbReference type="Proteomes" id="UP000195305"/>
    </source>
</evidence>